<feature type="transmembrane region" description="Helical" evidence="9">
    <location>
        <begin position="194"/>
        <end position="214"/>
    </location>
</feature>
<proteinExistence type="inferred from homology"/>
<sequence>MSLVSAVQIPYREARDGFWGEQTSTLNWCEEDYNITYYCAETINTVTNLAFIYLGIKGLRDVIRYSHSRAFIVAWLGYIVVGLGSMAFHATLWYSMQLADELPMIYSVCIMCFIAYSFQRPPAVQALVGAVMTAVAIIITVYYLYAKDPVFHQAAFGFLQLATTFRGFYVTEWKLRPLLKKRNPSRADEQMRETWNLALAGVVMFSTGFIIWLLDNAFCHHLTAAKNHILLPWSAVLEGHGWWHILTGLGAYHMILSRIWLNCSLQGDDFMLDWRPYRSIPRIIPRPGSPADLASKDTKKTK</sequence>
<keyword evidence="8" id="KW-0862">Zinc</keyword>
<feature type="binding site" evidence="7">
    <location>
        <position position="41"/>
    </location>
    <ligand>
        <name>Ca(2+)</name>
        <dbReference type="ChEBI" id="CHEBI:29108"/>
    </ligand>
</feature>
<evidence type="ECO:0000256" key="8">
    <source>
        <dbReference type="PIRSR" id="PIRSR608901-2"/>
    </source>
</evidence>
<keyword evidence="3 9" id="KW-0812">Transmembrane</keyword>
<evidence type="ECO:0000256" key="2">
    <source>
        <dbReference type="ARBA" id="ARBA00009780"/>
    </source>
</evidence>
<keyword evidence="5 9" id="KW-1133">Transmembrane helix</keyword>
<keyword evidence="6 9" id="KW-0472">Membrane</keyword>
<evidence type="ECO:0000256" key="1">
    <source>
        <dbReference type="ARBA" id="ARBA00004141"/>
    </source>
</evidence>
<comment type="subcellular location">
    <subcellularLocation>
        <location evidence="1">Membrane</location>
        <topology evidence="1">Multi-pass membrane protein</topology>
    </subcellularLocation>
</comment>
<feature type="binding site" evidence="8">
    <location>
        <position position="244"/>
    </location>
    <ligand>
        <name>Zn(2+)</name>
        <dbReference type="ChEBI" id="CHEBI:29105"/>
        <note>catalytic</note>
    </ligand>
</feature>
<evidence type="ECO:0000256" key="3">
    <source>
        <dbReference type="ARBA" id="ARBA00022692"/>
    </source>
</evidence>
<reference evidence="10" key="2">
    <citation type="submission" date="2023-05" db="EMBL/GenBank/DDBJ databases">
        <authorList>
            <consortium name="Lawrence Berkeley National Laboratory"/>
            <person name="Steindorff A."/>
            <person name="Hensen N."/>
            <person name="Bonometti L."/>
            <person name="Westerberg I."/>
            <person name="Brannstrom I.O."/>
            <person name="Guillou S."/>
            <person name="Cros-Aarteil S."/>
            <person name="Calhoun S."/>
            <person name="Haridas S."/>
            <person name="Kuo A."/>
            <person name="Mondo S."/>
            <person name="Pangilinan J."/>
            <person name="Riley R."/>
            <person name="Labutti K."/>
            <person name="Andreopoulos B."/>
            <person name="Lipzen A."/>
            <person name="Chen C."/>
            <person name="Yanf M."/>
            <person name="Daum C."/>
            <person name="Ng V."/>
            <person name="Clum A."/>
            <person name="Ohm R."/>
            <person name="Martin F."/>
            <person name="Silar P."/>
            <person name="Natvig D."/>
            <person name="Lalanne C."/>
            <person name="Gautier V."/>
            <person name="Ament-Velasquez S.L."/>
            <person name="Kruys A."/>
            <person name="Hutchinson M.I."/>
            <person name="Powell A.J."/>
            <person name="Barry K."/>
            <person name="Miller A.N."/>
            <person name="Grigoriev I.V."/>
            <person name="Debuchy R."/>
            <person name="Gladieux P."/>
            <person name="Thoren M.H."/>
            <person name="Johannesson H."/>
        </authorList>
    </citation>
    <scope>NUCLEOTIDE SEQUENCE</scope>
    <source>
        <strain evidence="10">PSN293</strain>
    </source>
</reference>
<organism evidence="10 11">
    <name type="scientific">Rhypophila decipiens</name>
    <dbReference type="NCBI Taxonomy" id="261697"/>
    <lineage>
        <taxon>Eukaryota</taxon>
        <taxon>Fungi</taxon>
        <taxon>Dikarya</taxon>
        <taxon>Ascomycota</taxon>
        <taxon>Pezizomycotina</taxon>
        <taxon>Sordariomycetes</taxon>
        <taxon>Sordariomycetidae</taxon>
        <taxon>Sordariales</taxon>
        <taxon>Naviculisporaceae</taxon>
        <taxon>Rhypophila</taxon>
    </lineage>
</organism>
<dbReference type="PANTHER" id="PTHR46187">
    <property type="entry name" value="ALKALINE CERAMIDASE 3"/>
    <property type="match status" value="1"/>
</dbReference>
<reference evidence="10" key="1">
    <citation type="journal article" date="2023" name="Mol. Phylogenet. Evol.">
        <title>Genome-scale phylogeny and comparative genomics of the fungal order Sordariales.</title>
        <authorList>
            <person name="Hensen N."/>
            <person name="Bonometti L."/>
            <person name="Westerberg I."/>
            <person name="Brannstrom I.O."/>
            <person name="Guillou S."/>
            <person name="Cros-Aarteil S."/>
            <person name="Calhoun S."/>
            <person name="Haridas S."/>
            <person name="Kuo A."/>
            <person name="Mondo S."/>
            <person name="Pangilinan J."/>
            <person name="Riley R."/>
            <person name="LaButti K."/>
            <person name="Andreopoulos B."/>
            <person name="Lipzen A."/>
            <person name="Chen C."/>
            <person name="Yan M."/>
            <person name="Daum C."/>
            <person name="Ng V."/>
            <person name="Clum A."/>
            <person name="Steindorff A."/>
            <person name="Ohm R.A."/>
            <person name="Martin F."/>
            <person name="Silar P."/>
            <person name="Natvig D.O."/>
            <person name="Lalanne C."/>
            <person name="Gautier V."/>
            <person name="Ament-Velasquez S.L."/>
            <person name="Kruys A."/>
            <person name="Hutchinson M.I."/>
            <person name="Powell A.J."/>
            <person name="Barry K."/>
            <person name="Miller A.N."/>
            <person name="Grigoriev I.V."/>
            <person name="Debuchy R."/>
            <person name="Gladieux P."/>
            <person name="Hiltunen Thoren M."/>
            <person name="Johannesson H."/>
        </authorList>
    </citation>
    <scope>NUCLEOTIDE SEQUENCE</scope>
    <source>
        <strain evidence="10">PSN293</strain>
    </source>
</reference>
<feature type="transmembrane region" description="Helical" evidence="9">
    <location>
        <begin position="241"/>
        <end position="261"/>
    </location>
</feature>
<keyword evidence="11" id="KW-1185">Reference proteome</keyword>
<comment type="similarity">
    <text evidence="2">Belongs to the alkaline ceramidase family.</text>
</comment>
<comment type="caution">
    <text evidence="10">The sequence shown here is derived from an EMBL/GenBank/DDBJ whole genome shotgun (WGS) entry which is preliminary data.</text>
</comment>
<dbReference type="AlphaFoldDB" id="A0AAN6Y2S8"/>
<feature type="binding site" evidence="7">
    <location>
        <position position="30"/>
    </location>
    <ligand>
        <name>Ca(2+)</name>
        <dbReference type="ChEBI" id="CHEBI:29108"/>
    </ligand>
</feature>
<dbReference type="GO" id="GO:0005789">
    <property type="term" value="C:endoplasmic reticulum membrane"/>
    <property type="evidence" value="ECO:0007669"/>
    <property type="project" value="TreeGrafter"/>
</dbReference>
<accession>A0AAN6Y2S8</accession>
<protein>
    <submittedName>
        <fullName evidence="10">Ceramidase</fullName>
    </submittedName>
</protein>
<feature type="transmembrane region" description="Helical" evidence="9">
    <location>
        <begin position="151"/>
        <end position="173"/>
    </location>
</feature>
<evidence type="ECO:0000256" key="4">
    <source>
        <dbReference type="ARBA" id="ARBA00022801"/>
    </source>
</evidence>
<dbReference type="InterPro" id="IPR008901">
    <property type="entry name" value="ACER"/>
</dbReference>
<dbReference type="GO" id="GO:0046872">
    <property type="term" value="F:metal ion binding"/>
    <property type="evidence" value="ECO:0007669"/>
    <property type="project" value="UniProtKB-KW"/>
</dbReference>
<evidence type="ECO:0000313" key="10">
    <source>
        <dbReference type="EMBL" id="KAK4211409.1"/>
    </source>
</evidence>
<feature type="transmembrane region" description="Helical" evidence="9">
    <location>
        <begin position="126"/>
        <end position="145"/>
    </location>
</feature>
<comment type="cofactor">
    <cofactor evidence="8">
        <name>Zn(2+)</name>
        <dbReference type="ChEBI" id="CHEBI:29105"/>
    </cofactor>
</comment>
<dbReference type="Proteomes" id="UP001301769">
    <property type="component" value="Unassembled WGS sequence"/>
</dbReference>
<dbReference type="Pfam" id="PF05875">
    <property type="entry name" value="Ceramidase"/>
    <property type="match status" value="1"/>
</dbReference>
<dbReference type="PANTHER" id="PTHR46187:SF3">
    <property type="entry name" value="ALKALINE CERAMIDASE 3"/>
    <property type="match status" value="1"/>
</dbReference>
<evidence type="ECO:0000256" key="9">
    <source>
        <dbReference type="SAM" id="Phobius"/>
    </source>
</evidence>
<keyword evidence="7" id="KW-0479">Metal-binding</keyword>
<gene>
    <name evidence="10" type="ORF">QBC37DRAFT_13888</name>
</gene>
<dbReference type="GO" id="GO:0016811">
    <property type="term" value="F:hydrolase activity, acting on carbon-nitrogen (but not peptide) bonds, in linear amides"/>
    <property type="evidence" value="ECO:0007669"/>
    <property type="project" value="InterPro"/>
</dbReference>
<feature type="binding site" evidence="8">
    <location>
        <position position="240"/>
    </location>
    <ligand>
        <name>Zn(2+)</name>
        <dbReference type="ChEBI" id="CHEBI:29105"/>
        <note>catalytic</note>
    </ligand>
</feature>
<dbReference type="EMBL" id="MU858150">
    <property type="protein sequence ID" value="KAK4211409.1"/>
    <property type="molecule type" value="Genomic_DNA"/>
</dbReference>
<feature type="transmembrane region" description="Helical" evidence="9">
    <location>
        <begin position="68"/>
        <end position="90"/>
    </location>
</feature>
<feature type="binding site" evidence="8">
    <location>
        <position position="89"/>
    </location>
    <ligand>
        <name>Zn(2+)</name>
        <dbReference type="ChEBI" id="CHEBI:29105"/>
        <note>catalytic</note>
    </ligand>
</feature>
<evidence type="ECO:0000256" key="5">
    <source>
        <dbReference type="ARBA" id="ARBA00022989"/>
    </source>
</evidence>
<dbReference type="GO" id="GO:0046513">
    <property type="term" value="P:ceramide biosynthetic process"/>
    <property type="evidence" value="ECO:0007669"/>
    <property type="project" value="TreeGrafter"/>
</dbReference>
<dbReference type="GO" id="GO:0046514">
    <property type="term" value="P:ceramide catabolic process"/>
    <property type="evidence" value="ECO:0007669"/>
    <property type="project" value="TreeGrafter"/>
</dbReference>
<name>A0AAN6Y2S8_9PEZI</name>
<feature type="binding site" evidence="7">
    <location>
        <position position="28"/>
    </location>
    <ligand>
        <name>Ca(2+)</name>
        <dbReference type="ChEBI" id="CHEBI:29108"/>
    </ligand>
</feature>
<feature type="transmembrane region" description="Helical" evidence="9">
    <location>
        <begin position="102"/>
        <end position="119"/>
    </location>
</feature>
<keyword evidence="7" id="KW-0106">Calcium</keyword>
<evidence type="ECO:0000256" key="6">
    <source>
        <dbReference type="ARBA" id="ARBA00023136"/>
    </source>
</evidence>
<keyword evidence="4" id="KW-0378">Hydrolase</keyword>
<evidence type="ECO:0000313" key="11">
    <source>
        <dbReference type="Proteomes" id="UP001301769"/>
    </source>
</evidence>
<evidence type="ECO:0000256" key="7">
    <source>
        <dbReference type="PIRSR" id="PIRSR608901-1"/>
    </source>
</evidence>